<dbReference type="GO" id="GO:0008270">
    <property type="term" value="F:zinc ion binding"/>
    <property type="evidence" value="ECO:0007669"/>
    <property type="project" value="UniProtKB-KW"/>
</dbReference>
<evidence type="ECO:0000256" key="2">
    <source>
        <dbReference type="ARBA" id="ARBA00022771"/>
    </source>
</evidence>
<evidence type="ECO:0000256" key="5">
    <source>
        <dbReference type="SAM" id="Phobius"/>
    </source>
</evidence>
<evidence type="ECO:0000256" key="1">
    <source>
        <dbReference type="ARBA" id="ARBA00022723"/>
    </source>
</evidence>
<evidence type="ECO:0000313" key="7">
    <source>
        <dbReference type="EMBL" id="GAV01576.1"/>
    </source>
</evidence>
<dbReference type="Proteomes" id="UP000186922">
    <property type="component" value="Unassembled WGS sequence"/>
</dbReference>
<evidence type="ECO:0000256" key="3">
    <source>
        <dbReference type="ARBA" id="ARBA00022833"/>
    </source>
</evidence>
<dbReference type="SUPFAM" id="SSF57850">
    <property type="entry name" value="RING/U-box"/>
    <property type="match status" value="1"/>
</dbReference>
<evidence type="ECO:0000259" key="6">
    <source>
        <dbReference type="PROSITE" id="PS50089"/>
    </source>
</evidence>
<gene>
    <name evidence="7" type="primary">RvY_12267-1</name>
    <name evidence="7" type="synonym">RvY_12267.1</name>
    <name evidence="7" type="ORF">RvY_12267</name>
</gene>
<proteinExistence type="predicted"/>
<feature type="transmembrane region" description="Helical" evidence="5">
    <location>
        <begin position="142"/>
        <end position="159"/>
    </location>
</feature>
<dbReference type="InterPro" id="IPR001841">
    <property type="entry name" value="Znf_RING"/>
</dbReference>
<organism evidence="7 8">
    <name type="scientific">Ramazzottius varieornatus</name>
    <name type="common">Water bear</name>
    <name type="synonym">Tardigrade</name>
    <dbReference type="NCBI Taxonomy" id="947166"/>
    <lineage>
        <taxon>Eukaryota</taxon>
        <taxon>Metazoa</taxon>
        <taxon>Ecdysozoa</taxon>
        <taxon>Tardigrada</taxon>
        <taxon>Eutardigrada</taxon>
        <taxon>Parachela</taxon>
        <taxon>Hypsibioidea</taxon>
        <taxon>Ramazzottiidae</taxon>
        <taxon>Ramazzottius</taxon>
    </lineage>
</organism>
<dbReference type="PROSITE" id="PS50089">
    <property type="entry name" value="ZF_RING_2"/>
    <property type="match status" value="1"/>
</dbReference>
<keyword evidence="5" id="KW-0472">Membrane</keyword>
<dbReference type="SMART" id="SM00184">
    <property type="entry name" value="RING"/>
    <property type="match status" value="1"/>
</dbReference>
<keyword evidence="3" id="KW-0862">Zinc</keyword>
<keyword evidence="5" id="KW-0812">Transmembrane</keyword>
<dbReference type="EMBL" id="BDGG01000007">
    <property type="protein sequence ID" value="GAV01576.1"/>
    <property type="molecule type" value="Genomic_DNA"/>
</dbReference>
<comment type="caution">
    <text evidence="7">The sequence shown here is derived from an EMBL/GenBank/DDBJ whole genome shotgun (WGS) entry which is preliminary data.</text>
</comment>
<evidence type="ECO:0000256" key="4">
    <source>
        <dbReference type="PROSITE-ProRule" id="PRU00175"/>
    </source>
</evidence>
<keyword evidence="2 4" id="KW-0863">Zinc-finger</keyword>
<evidence type="ECO:0000313" key="8">
    <source>
        <dbReference type="Proteomes" id="UP000186922"/>
    </source>
</evidence>
<feature type="transmembrane region" description="Helical" evidence="5">
    <location>
        <begin position="166"/>
        <end position="183"/>
    </location>
</feature>
<dbReference type="Pfam" id="PF13445">
    <property type="entry name" value="zf-RING_UBOX"/>
    <property type="match status" value="1"/>
</dbReference>
<dbReference type="AlphaFoldDB" id="A0A1D1VL81"/>
<dbReference type="STRING" id="947166.A0A1D1VL81"/>
<accession>A0A1D1VL81</accession>
<dbReference type="InterPro" id="IPR013083">
    <property type="entry name" value="Znf_RING/FYVE/PHD"/>
</dbReference>
<dbReference type="Gene3D" id="3.30.40.10">
    <property type="entry name" value="Zinc/RING finger domain, C3HC4 (zinc finger)"/>
    <property type="match status" value="1"/>
</dbReference>
<feature type="domain" description="RING-type" evidence="6">
    <location>
        <begin position="35"/>
        <end position="77"/>
    </location>
</feature>
<name>A0A1D1VL81_RAMVA</name>
<sequence length="184" mass="20706">MTAHLFGPKEETMIPSETAEDEHVTKETIRGTVECPICTDIMLDPLILECGHSFCLHCCAQNCSRRNSFTLFCCLCRNDSTKAVITARSLQEVIRAIFPSELSHRKTNLTTSDRQAVARLLDSHSTRRNGQTVNFDRICAKYAKGLALAGLVVCLLWYYREIILRSALAFSLILLFLRFLGVFG</sequence>
<dbReference type="OrthoDB" id="6105938at2759"/>
<reference evidence="7 8" key="1">
    <citation type="journal article" date="2016" name="Nat. Commun.">
        <title>Extremotolerant tardigrade genome and improved radiotolerance of human cultured cells by tardigrade-unique protein.</title>
        <authorList>
            <person name="Hashimoto T."/>
            <person name="Horikawa D.D."/>
            <person name="Saito Y."/>
            <person name="Kuwahara H."/>
            <person name="Kozuka-Hata H."/>
            <person name="Shin-I T."/>
            <person name="Minakuchi Y."/>
            <person name="Ohishi K."/>
            <person name="Motoyama A."/>
            <person name="Aizu T."/>
            <person name="Enomoto A."/>
            <person name="Kondo K."/>
            <person name="Tanaka S."/>
            <person name="Hara Y."/>
            <person name="Koshikawa S."/>
            <person name="Sagara H."/>
            <person name="Miura T."/>
            <person name="Yokobori S."/>
            <person name="Miyagawa K."/>
            <person name="Suzuki Y."/>
            <person name="Kubo T."/>
            <person name="Oyama M."/>
            <person name="Kohara Y."/>
            <person name="Fujiyama A."/>
            <person name="Arakawa K."/>
            <person name="Katayama T."/>
            <person name="Toyoda A."/>
            <person name="Kunieda T."/>
        </authorList>
    </citation>
    <scope>NUCLEOTIDE SEQUENCE [LARGE SCALE GENOMIC DNA]</scope>
    <source>
        <strain evidence="7 8">YOKOZUNA-1</strain>
    </source>
</reference>
<keyword evidence="8" id="KW-1185">Reference proteome</keyword>
<keyword evidence="5" id="KW-1133">Transmembrane helix</keyword>
<keyword evidence="1" id="KW-0479">Metal-binding</keyword>
<protein>
    <recommendedName>
        <fullName evidence="6">RING-type domain-containing protein</fullName>
    </recommendedName>
</protein>
<dbReference type="InterPro" id="IPR027370">
    <property type="entry name" value="Znf-RING_euk"/>
</dbReference>